<evidence type="ECO:0000313" key="1">
    <source>
        <dbReference type="EMBL" id="MBD2616278.1"/>
    </source>
</evidence>
<dbReference type="EMBL" id="JACJTC010000045">
    <property type="protein sequence ID" value="MBD2616278.1"/>
    <property type="molecule type" value="Genomic_DNA"/>
</dbReference>
<dbReference type="Proteomes" id="UP000606396">
    <property type="component" value="Unassembled WGS sequence"/>
</dbReference>
<comment type="caution">
    <text evidence="1">The sequence shown here is derived from an EMBL/GenBank/DDBJ whole genome shotgun (WGS) entry which is preliminary data.</text>
</comment>
<protein>
    <submittedName>
        <fullName evidence="1">Uncharacterized protein</fullName>
    </submittedName>
</protein>
<proteinExistence type="predicted"/>
<evidence type="ECO:0000313" key="2">
    <source>
        <dbReference type="Proteomes" id="UP000606396"/>
    </source>
</evidence>
<sequence>MWCLLVFSLLTIAADLTLPEGMQLHEKRYKSLQRTIQNIYCDRQVMLD</sequence>
<gene>
    <name evidence="1" type="ORF">H6G94_34425</name>
</gene>
<keyword evidence="2" id="KW-1185">Reference proteome</keyword>
<dbReference type="RefSeq" id="WP_206758542.1">
    <property type="nucleotide sequence ID" value="NZ_JACJTC010000045.1"/>
</dbReference>
<reference evidence="1 2" key="1">
    <citation type="journal article" date="2020" name="ISME J.">
        <title>Comparative genomics reveals insights into cyanobacterial evolution and habitat adaptation.</title>
        <authorList>
            <person name="Chen M.Y."/>
            <person name="Teng W.K."/>
            <person name="Zhao L."/>
            <person name="Hu C.X."/>
            <person name="Zhou Y.K."/>
            <person name="Han B.P."/>
            <person name="Song L.R."/>
            <person name="Shu W.S."/>
        </authorList>
    </citation>
    <scope>NUCLEOTIDE SEQUENCE [LARGE SCALE GENOMIC DNA]</scope>
    <source>
        <strain evidence="1 2">FACHB-252</strain>
    </source>
</reference>
<organism evidence="1 2">
    <name type="scientific">Nostoc punctiforme FACHB-252</name>
    <dbReference type="NCBI Taxonomy" id="1357509"/>
    <lineage>
        <taxon>Bacteria</taxon>
        <taxon>Bacillati</taxon>
        <taxon>Cyanobacteriota</taxon>
        <taxon>Cyanophyceae</taxon>
        <taxon>Nostocales</taxon>
        <taxon>Nostocaceae</taxon>
        <taxon>Nostoc</taxon>
    </lineage>
</organism>
<accession>A0ABR8HK87</accession>
<name>A0ABR8HK87_NOSPU</name>